<name>A0A080LVL1_9PROT</name>
<dbReference type="AlphaFoldDB" id="A0A080LVL1"/>
<dbReference type="PANTHER" id="PTHR43124:SF3">
    <property type="entry name" value="CHLORAMPHENICOL EFFLUX PUMP RV0191"/>
    <property type="match status" value="1"/>
</dbReference>
<feature type="transmembrane region" description="Helical" evidence="6">
    <location>
        <begin position="130"/>
        <end position="149"/>
    </location>
</feature>
<dbReference type="EMBL" id="JDVG02000358">
    <property type="protein sequence ID" value="KFB72656.1"/>
    <property type="molecule type" value="Genomic_DNA"/>
</dbReference>
<feature type="transmembrane region" description="Helical" evidence="6">
    <location>
        <begin position="76"/>
        <end position="94"/>
    </location>
</feature>
<gene>
    <name evidence="8" type="primary">sauU_2</name>
    <name evidence="8" type="ORF">AW09_002159</name>
</gene>
<proteinExistence type="predicted"/>
<organism evidence="8 9">
    <name type="scientific">Candidatus Accumulibacter phosphatis</name>
    <dbReference type="NCBI Taxonomy" id="327160"/>
    <lineage>
        <taxon>Bacteria</taxon>
        <taxon>Pseudomonadati</taxon>
        <taxon>Pseudomonadota</taxon>
        <taxon>Betaproteobacteria</taxon>
        <taxon>Candidatus Accumulibacter</taxon>
    </lineage>
</organism>
<sequence length="399" mass="42162">MLWLKLFLPFAGAYFLSYLYRTANAVIGPVLTQELTLGAGGLGLLTSAYFLSFAAAQLPLGMLLDRFGARRVESGLLLIAAAGATAFALGQSIAELAIGRGLIGLGVSACLMAAFKAFSLWFPPSRQASLTGWIMTSGGLGALAATAPLEIALQVSGWREIFLALAGLTLAVAIWLFFSVPEQHNQSKPEPLAAQFAGVKAVFGSAHFWRFVPLGLTLTGGFMAVQSLWSISWLMQVNGYSRAAAADHMAGMSVAMLTAYILIGLLATGLARRGIQPVMLLAAGLGLSLLMLALIATEALSQTHLLWIAYGTFSSFGTLVYSQAAAGFPVALSGRVNTALNLMVFIGAFGVQWGLGLLIDLLQQQGQSPALAHRSAFLILLGIQLTAYAWFCIASRRPR</sequence>
<dbReference type="Proteomes" id="UP000020077">
    <property type="component" value="Unassembled WGS sequence"/>
</dbReference>
<keyword evidence="3 6" id="KW-0812">Transmembrane</keyword>
<feature type="transmembrane region" description="Helical" evidence="6">
    <location>
        <begin position="308"/>
        <end position="332"/>
    </location>
</feature>
<evidence type="ECO:0000259" key="7">
    <source>
        <dbReference type="PROSITE" id="PS50850"/>
    </source>
</evidence>
<dbReference type="InterPro" id="IPR020846">
    <property type="entry name" value="MFS_dom"/>
</dbReference>
<keyword evidence="2" id="KW-1003">Cell membrane</keyword>
<reference evidence="8 9" key="1">
    <citation type="submission" date="2014-02" db="EMBL/GenBank/DDBJ databases">
        <title>Expanding our view of genomic diversity in Candidatus Accumulibacter clades.</title>
        <authorList>
            <person name="Skennerton C.T."/>
            <person name="Barr J.J."/>
            <person name="Slater F.R."/>
            <person name="Bond P.L."/>
            <person name="Tyson G.W."/>
        </authorList>
    </citation>
    <scope>NUCLEOTIDE SEQUENCE [LARGE SCALE GENOMIC DNA]</scope>
    <source>
        <strain evidence="9">BA-91</strain>
    </source>
</reference>
<keyword evidence="5 6" id="KW-0472">Membrane</keyword>
<evidence type="ECO:0000256" key="5">
    <source>
        <dbReference type="ARBA" id="ARBA00023136"/>
    </source>
</evidence>
<dbReference type="PANTHER" id="PTHR43124">
    <property type="entry name" value="PURINE EFFLUX PUMP PBUE"/>
    <property type="match status" value="1"/>
</dbReference>
<protein>
    <submittedName>
        <fullName evidence="8">Putative sulfoacetate transporter SauU</fullName>
    </submittedName>
</protein>
<evidence type="ECO:0000256" key="3">
    <source>
        <dbReference type="ARBA" id="ARBA00022692"/>
    </source>
</evidence>
<dbReference type="SUPFAM" id="SSF103473">
    <property type="entry name" value="MFS general substrate transporter"/>
    <property type="match status" value="1"/>
</dbReference>
<keyword evidence="4 6" id="KW-1133">Transmembrane helix</keyword>
<evidence type="ECO:0000256" key="1">
    <source>
        <dbReference type="ARBA" id="ARBA00004651"/>
    </source>
</evidence>
<dbReference type="GO" id="GO:0022857">
    <property type="term" value="F:transmembrane transporter activity"/>
    <property type="evidence" value="ECO:0007669"/>
    <property type="project" value="InterPro"/>
</dbReference>
<feature type="transmembrane region" description="Helical" evidence="6">
    <location>
        <begin position="278"/>
        <end position="296"/>
    </location>
</feature>
<feature type="transmembrane region" description="Helical" evidence="6">
    <location>
        <begin position="249"/>
        <end position="271"/>
    </location>
</feature>
<feature type="transmembrane region" description="Helical" evidence="6">
    <location>
        <begin position="208"/>
        <end position="229"/>
    </location>
</feature>
<dbReference type="GO" id="GO:0005886">
    <property type="term" value="C:plasma membrane"/>
    <property type="evidence" value="ECO:0007669"/>
    <property type="project" value="UniProtKB-SubCell"/>
</dbReference>
<evidence type="ECO:0000256" key="6">
    <source>
        <dbReference type="SAM" id="Phobius"/>
    </source>
</evidence>
<dbReference type="Pfam" id="PF07690">
    <property type="entry name" value="MFS_1"/>
    <property type="match status" value="1"/>
</dbReference>
<dbReference type="InterPro" id="IPR036259">
    <property type="entry name" value="MFS_trans_sf"/>
</dbReference>
<feature type="domain" description="Major facilitator superfamily (MFS) profile" evidence="7">
    <location>
        <begin position="1"/>
        <end position="399"/>
    </location>
</feature>
<accession>A0A080LVL1</accession>
<evidence type="ECO:0000256" key="2">
    <source>
        <dbReference type="ARBA" id="ARBA00022475"/>
    </source>
</evidence>
<feature type="transmembrane region" description="Helical" evidence="6">
    <location>
        <begin position="339"/>
        <end position="359"/>
    </location>
</feature>
<evidence type="ECO:0000313" key="8">
    <source>
        <dbReference type="EMBL" id="KFB72656.1"/>
    </source>
</evidence>
<evidence type="ECO:0000313" key="9">
    <source>
        <dbReference type="Proteomes" id="UP000020077"/>
    </source>
</evidence>
<feature type="transmembrane region" description="Helical" evidence="6">
    <location>
        <begin position="371"/>
        <end position="393"/>
    </location>
</feature>
<feature type="transmembrane region" description="Helical" evidence="6">
    <location>
        <begin position="41"/>
        <end position="64"/>
    </location>
</feature>
<feature type="transmembrane region" description="Helical" evidence="6">
    <location>
        <begin position="100"/>
        <end position="118"/>
    </location>
</feature>
<dbReference type="Gene3D" id="1.20.1250.20">
    <property type="entry name" value="MFS general substrate transporter like domains"/>
    <property type="match status" value="1"/>
</dbReference>
<dbReference type="PROSITE" id="PS50850">
    <property type="entry name" value="MFS"/>
    <property type="match status" value="1"/>
</dbReference>
<comment type="caution">
    <text evidence="8">The sequence shown here is derived from an EMBL/GenBank/DDBJ whole genome shotgun (WGS) entry which is preliminary data.</text>
</comment>
<evidence type="ECO:0000256" key="4">
    <source>
        <dbReference type="ARBA" id="ARBA00022989"/>
    </source>
</evidence>
<dbReference type="InterPro" id="IPR011701">
    <property type="entry name" value="MFS"/>
</dbReference>
<comment type="subcellular location">
    <subcellularLocation>
        <location evidence="1">Cell membrane</location>
        <topology evidence="1">Multi-pass membrane protein</topology>
    </subcellularLocation>
</comment>
<feature type="transmembrane region" description="Helical" evidence="6">
    <location>
        <begin position="161"/>
        <end position="178"/>
    </location>
</feature>
<dbReference type="InterPro" id="IPR050189">
    <property type="entry name" value="MFS_Efflux_Transporters"/>
</dbReference>